<dbReference type="InterPro" id="IPR010982">
    <property type="entry name" value="Lambda_DNA-bd_dom_sf"/>
</dbReference>
<gene>
    <name evidence="3" type="ORF">CJ204_00905</name>
</gene>
<dbReference type="CDD" id="cd00093">
    <property type="entry name" value="HTH_XRE"/>
    <property type="match status" value="2"/>
</dbReference>
<proteinExistence type="predicted"/>
<evidence type="ECO:0000256" key="1">
    <source>
        <dbReference type="SAM" id="MobiDB-lite"/>
    </source>
</evidence>
<dbReference type="Gene3D" id="1.10.260.40">
    <property type="entry name" value="lambda repressor-like DNA-binding domains"/>
    <property type="match status" value="2"/>
</dbReference>
<evidence type="ECO:0000313" key="3">
    <source>
        <dbReference type="EMBL" id="PMC63411.1"/>
    </source>
</evidence>
<dbReference type="InterPro" id="IPR001387">
    <property type="entry name" value="Cro/C1-type_HTH"/>
</dbReference>
<dbReference type="PROSITE" id="PS50943">
    <property type="entry name" value="HTH_CROC1"/>
    <property type="match status" value="2"/>
</dbReference>
<feature type="region of interest" description="Disordered" evidence="1">
    <location>
        <begin position="1"/>
        <end position="67"/>
    </location>
</feature>
<organism evidence="3 4">
    <name type="scientific">Corynebacterium xerosis</name>
    <dbReference type="NCBI Taxonomy" id="1725"/>
    <lineage>
        <taxon>Bacteria</taxon>
        <taxon>Bacillati</taxon>
        <taxon>Actinomycetota</taxon>
        <taxon>Actinomycetes</taxon>
        <taxon>Mycobacteriales</taxon>
        <taxon>Corynebacteriaceae</taxon>
        <taxon>Corynebacterium</taxon>
    </lineage>
</organism>
<reference evidence="3 4" key="1">
    <citation type="submission" date="2017-09" db="EMBL/GenBank/DDBJ databases">
        <title>Bacterial strain isolated from the female urinary microbiota.</title>
        <authorList>
            <person name="Thomas-White K."/>
            <person name="Kumar N."/>
            <person name="Forster S."/>
            <person name="Putonti C."/>
            <person name="Lawley T."/>
            <person name="Wolfe A.J."/>
        </authorList>
    </citation>
    <scope>NUCLEOTIDE SEQUENCE [LARGE SCALE GENOMIC DNA]</scope>
    <source>
        <strain evidence="3 4">UMB0908</strain>
    </source>
</reference>
<comment type="caution">
    <text evidence="3">The sequence shown here is derived from an EMBL/GenBank/DDBJ whole genome shotgun (WGS) entry which is preliminary data.</text>
</comment>
<dbReference type="EMBL" id="PNHF01000001">
    <property type="protein sequence ID" value="PMC63411.1"/>
    <property type="molecule type" value="Genomic_DNA"/>
</dbReference>
<feature type="domain" description="HTH cro/C1-type" evidence="2">
    <location>
        <begin position="178"/>
        <end position="238"/>
    </location>
</feature>
<dbReference type="SUPFAM" id="SSF47413">
    <property type="entry name" value="lambda repressor-like DNA-binding domains"/>
    <property type="match status" value="1"/>
</dbReference>
<feature type="domain" description="HTH cro/C1-type" evidence="2">
    <location>
        <begin position="110"/>
        <end position="145"/>
    </location>
</feature>
<protein>
    <recommendedName>
        <fullName evidence="2">HTH cro/C1-type domain-containing protein</fullName>
    </recommendedName>
</protein>
<sequence length="247" mass="28693">MAPSSMTRRSSAHDQHRPRRRHPRRRRPRRLRRPRVGPLRRHLAQSHHRHHPRRPQMDRTRGIPMTTNKDEQQLRTIVDNNLLRTIRKRRYEANKPQEWVRSQLRTLGVHLGKSAYAKLERGERGISFDEAIALSMIFDISLDSLRPTPSEVDSLSNDSEDPSVVHPIAVAEVITAAIRDERIERGWSMSELAKAARDGYSLPLHTTTIQRIENGERDLRMAEAFALAQILKIDLEKYIGPRNAKEE</sequence>
<accession>A0A2N6T270</accession>
<feature type="compositionally biased region" description="Basic residues" evidence="1">
    <location>
        <begin position="16"/>
        <end position="54"/>
    </location>
</feature>
<name>A0A2N6T270_9CORY</name>
<dbReference type="Proteomes" id="UP000235363">
    <property type="component" value="Unassembled WGS sequence"/>
</dbReference>
<dbReference type="GO" id="GO:0003677">
    <property type="term" value="F:DNA binding"/>
    <property type="evidence" value="ECO:0007669"/>
    <property type="project" value="InterPro"/>
</dbReference>
<dbReference type="SMART" id="SM00530">
    <property type="entry name" value="HTH_XRE"/>
    <property type="match status" value="2"/>
</dbReference>
<dbReference type="Pfam" id="PF01381">
    <property type="entry name" value="HTH_3"/>
    <property type="match status" value="1"/>
</dbReference>
<evidence type="ECO:0000259" key="2">
    <source>
        <dbReference type="PROSITE" id="PS50943"/>
    </source>
</evidence>
<dbReference type="AlphaFoldDB" id="A0A2N6T270"/>
<evidence type="ECO:0000313" key="4">
    <source>
        <dbReference type="Proteomes" id="UP000235363"/>
    </source>
</evidence>